<dbReference type="EMBL" id="MU006091">
    <property type="protein sequence ID" value="KAF2841637.1"/>
    <property type="molecule type" value="Genomic_DNA"/>
</dbReference>
<evidence type="ECO:0000256" key="7">
    <source>
        <dbReference type="SAM" id="MobiDB-lite"/>
    </source>
</evidence>
<evidence type="ECO:0000256" key="4">
    <source>
        <dbReference type="ARBA" id="ARBA00022801"/>
    </source>
</evidence>
<evidence type="ECO:0000313" key="12">
    <source>
        <dbReference type="Proteomes" id="UP000799429"/>
    </source>
</evidence>
<dbReference type="InterPro" id="IPR025705">
    <property type="entry name" value="Beta_hexosaminidase_sua/sub"/>
</dbReference>
<dbReference type="GO" id="GO:0004563">
    <property type="term" value="F:beta-N-acetylhexosaminidase activity"/>
    <property type="evidence" value="ECO:0007669"/>
    <property type="project" value="UniProtKB-EC"/>
</dbReference>
<dbReference type="Pfam" id="PF02838">
    <property type="entry name" value="Glyco_hydro_20b"/>
    <property type="match status" value="1"/>
</dbReference>
<feature type="domain" description="Glycoside hydrolase family 20 catalytic" evidence="9">
    <location>
        <begin position="172"/>
        <end position="439"/>
    </location>
</feature>
<dbReference type="InterPro" id="IPR052764">
    <property type="entry name" value="GH20_Enzymes"/>
</dbReference>
<reference evidence="11" key="1">
    <citation type="journal article" date="2020" name="Stud. Mycol.">
        <title>101 Dothideomycetes genomes: a test case for predicting lifestyles and emergence of pathogens.</title>
        <authorList>
            <person name="Haridas S."/>
            <person name="Albert R."/>
            <person name="Binder M."/>
            <person name="Bloem J."/>
            <person name="Labutti K."/>
            <person name="Salamov A."/>
            <person name="Andreopoulos B."/>
            <person name="Baker S."/>
            <person name="Barry K."/>
            <person name="Bills G."/>
            <person name="Bluhm B."/>
            <person name="Cannon C."/>
            <person name="Castanera R."/>
            <person name="Culley D."/>
            <person name="Daum C."/>
            <person name="Ezra D."/>
            <person name="Gonzalez J."/>
            <person name="Henrissat B."/>
            <person name="Kuo A."/>
            <person name="Liang C."/>
            <person name="Lipzen A."/>
            <person name="Lutzoni F."/>
            <person name="Magnuson J."/>
            <person name="Mondo S."/>
            <person name="Nolan M."/>
            <person name="Ohm R."/>
            <person name="Pangilinan J."/>
            <person name="Park H.-J."/>
            <person name="Ramirez L."/>
            <person name="Alfaro M."/>
            <person name="Sun H."/>
            <person name="Tritt A."/>
            <person name="Yoshinaga Y."/>
            <person name="Zwiers L.-H."/>
            <person name="Turgeon B."/>
            <person name="Goodwin S."/>
            <person name="Spatafora J."/>
            <person name="Crous P."/>
            <person name="Grigoriev I."/>
        </authorList>
    </citation>
    <scope>NUCLEOTIDE SEQUENCE</scope>
    <source>
        <strain evidence="11">CBS 101060</strain>
    </source>
</reference>
<dbReference type="Pfam" id="PF00728">
    <property type="entry name" value="Glyco_hydro_20"/>
    <property type="match status" value="1"/>
</dbReference>
<keyword evidence="4 11" id="KW-0378">Hydrolase</keyword>
<dbReference type="Gene3D" id="3.30.379.10">
    <property type="entry name" value="Chitobiase/beta-hexosaminidase domain 2-like"/>
    <property type="match status" value="1"/>
</dbReference>
<keyword evidence="12" id="KW-1185">Reference proteome</keyword>
<feature type="region of interest" description="Disordered" evidence="7">
    <location>
        <begin position="541"/>
        <end position="563"/>
    </location>
</feature>
<evidence type="ECO:0000313" key="11">
    <source>
        <dbReference type="EMBL" id="KAF2841637.1"/>
    </source>
</evidence>
<comment type="caution">
    <text evidence="11">The sequence shown here is derived from an EMBL/GenBank/DDBJ whole genome shotgun (WGS) entry which is preliminary data.</text>
</comment>
<dbReference type="InterPro" id="IPR015883">
    <property type="entry name" value="Glyco_hydro_20_cat"/>
</dbReference>
<evidence type="ECO:0000259" key="10">
    <source>
        <dbReference type="Pfam" id="PF02838"/>
    </source>
</evidence>
<evidence type="ECO:0000256" key="5">
    <source>
        <dbReference type="ARBA" id="ARBA00023295"/>
    </source>
</evidence>
<feature type="compositionally biased region" description="Acidic residues" evidence="7">
    <location>
        <begin position="553"/>
        <end position="563"/>
    </location>
</feature>
<keyword evidence="8" id="KW-0732">Signal</keyword>
<dbReference type="OrthoDB" id="428480at2759"/>
<evidence type="ECO:0000256" key="3">
    <source>
        <dbReference type="ARBA" id="ARBA00012663"/>
    </source>
</evidence>
<name>A0A9P4SFM7_9PEZI</name>
<dbReference type="Gene3D" id="3.20.20.80">
    <property type="entry name" value="Glycosidases"/>
    <property type="match status" value="1"/>
</dbReference>
<dbReference type="GO" id="GO:0005975">
    <property type="term" value="P:carbohydrate metabolic process"/>
    <property type="evidence" value="ECO:0007669"/>
    <property type="project" value="InterPro"/>
</dbReference>
<dbReference type="InterPro" id="IPR015882">
    <property type="entry name" value="HEX_bac_N"/>
</dbReference>
<comment type="similarity">
    <text evidence="2">Belongs to the glycosyl hydrolase 20 family.</text>
</comment>
<protein>
    <recommendedName>
        <fullName evidence="3">beta-N-acetylhexosaminidase</fullName>
        <ecNumber evidence="3">3.2.1.52</ecNumber>
    </recommendedName>
</protein>
<evidence type="ECO:0000256" key="1">
    <source>
        <dbReference type="ARBA" id="ARBA00001231"/>
    </source>
</evidence>
<organism evidence="11 12">
    <name type="scientific">Patellaria atrata CBS 101060</name>
    <dbReference type="NCBI Taxonomy" id="1346257"/>
    <lineage>
        <taxon>Eukaryota</taxon>
        <taxon>Fungi</taxon>
        <taxon>Dikarya</taxon>
        <taxon>Ascomycota</taxon>
        <taxon>Pezizomycotina</taxon>
        <taxon>Dothideomycetes</taxon>
        <taxon>Dothideomycetes incertae sedis</taxon>
        <taxon>Patellariales</taxon>
        <taxon>Patellariaceae</taxon>
        <taxon>Patellaria</taxon>
    </lineage>
</organism>
<dbReference type="InterPro" id="IPR029018">
    <property type="entry name" value="Hex-like_dom2"/>
</dbReference>
<dbReference type="SUPFAM" id="SSF51445">
    <property type="entry name" value="(Trans)glycosidases"/>
    <property type="match status" value="1"/>
</dbReference>
<dbReference type="EC" id="3.2.1.52" evidence="3"/>
<dbReference type="PANTHER" id="PTHR43678:SF1">
    <property type="entry name" value="BETA-N-ACETYLHEXOSAMINIDASE"/>
    <property type="match status" value="1"/>
</dbReference>
<comment type="catalytic activity">
    <reaction evidence="1">
        <text>Hydrolysis of terminal non-reducing N-acetyl-D-hexosamine residues in N-acetyl-beta-D-hexosaminides.</text>
        <dbReference type="EC" id="3.2.1.52"/>
    </reaction>
</comment>
<proteinExistence type="inferred from homology"/>
<dbReference type="SUPFAM" id="SSF55545">
    <property type="entry name" value="beta-N-acetylhexosaminidase-like domain"/>
    <property type="match status" value="1"/>
</dbReference>
<gene>
    <name evidence="11" type="ORF">M501DRAFT_1009519</name>
</gene>
<keyword evidence="5" id="KW-0326">Glycosidase</keyword>
<dbReference type="Proteomes" id="UP000799429">
    <property type="component" value="Unassembled WGS sequence"/>
</dbReference>
<dbReference type="PRINTS" id="PR00738">
    <property type="entry name" value="GLHYDRLASE20"/>
</dbReference>
<evidence type="ECO:0000256" key="8">
    <source>
        <dbReference type="SAM" id="SignalP"/>
    </source>
</evidence>
<accession>A0A9P4SFM7</accession>
<sequence>MALLPFLACCATAWALQALPPVQFGEQRANAEPIIFQSLAKTIYIDNDFADTKDSGGLTLIPPSAFEFAQTFQKDLQELTGDTWDLRRVDSLPSAESGIFLGEFRGDPDELTYENGEETEEGYEVSVRQQNIYIGGSGARGMWWGTRTLLQQYLLSDGSTIGPGRITDAPAYATRGFMLDAGRKWYAPAFLKDLCTYASFFKMNEFHYHSSDNYPLNRGNNDTWEDVYSQFSLQPESSELRGIIQRENETLSREDFKDFQHHCAQRGVTVIPEIEAPGHALSITKWKPDLALPKRDLLDLSNPDSLETVKSLWEEFLPWFQTKEVHIGADEYDPELADDYINFVNDLADFIDSKSGKSVRIWGTHEPSEDLTINENIIIQHWQYGQSDPVQLQDDGYQLINSQDWWAYMSLKNDHTPIFPAPYPQFFNVTRILNFGDREGEQWQPALFNPVNSTEQLENGASGNKGAILAAWNDNGPDATTQLEAYYALRKGIPIVAARAWTGSRGDELITTNVLSNIDFLASAAPGQDLDRRLDGPAAATGVGPLVTWPPPDGDDDSDDDDGYTLDYGSKGMNYSLVIYAHDAFTLLSPDVTLELAESGALTFTADGTSYPLRSTAERDGLDGAHPGRIWANVTSSSHEPVSVALPVGLHITGDPVGGTRVYMNGTFAGRFEVLVYGGRNAVESWSQMAFVAPVQEVKGGVHRIEVWEGCFVRGG</sequence>
<dbReference type="PANTHER" id="PTHR43678">
    <property type="entry name" value="PUTATIVE (AFU_ORTHOLOGUE AFUA_2G00640)-RELATED"/>
    <property type="match status" value="1"/>
</dbReference>
<dbReference type="InterPro" id="IPR017853">
    <property type="entry name" value="GH"/>
</dbReference>
<evidence type="ECO:0000256" key="6">
    <source>
        <dbReference type="PIRSR" id="PIRSR625705-1"/>
    </source>
</evidence>
<dbReference type="AlphaFoldDB" id="A0A9P4SFM7"/>
<evidence type="ECO:0000256" key="2">
    <source>
        <dbReference type="ARBA" id="ARBA00006285"/>
    </source>
</evidence>
<feature type="signal peptide" evidence="8">
    <location>
        <begin position="1"/>
        <end position="18"/>
    </location>
</feature>
<evidence type="ECO:0000259" key="9">
    <source>
        <dbReference type="Pfam" id="PF00728"/>
    </source>
</evidence>
<dbReference type="CDD" id="cd06564">
    <property type="entry name" value="GH20_DspB_LnbB-like"/>
    <property type="match status" value="1"/>
</dbReference>
<feature type="chain" id="PRO_5040262300" description="beta-N-acetylhexosaminidase" evidence="8">
    <location>
        <begin position="19"/>
        <end position="716"/>
    </location>
</feature>
<feature type="domain" description="Beta-hexosaminidase bacterial type N-terminal" evidence="10">
    <location>
        <begin position="83"/>
        <end position="169"/>
    </location>
</feature>
<feature type="active site" description="Proton donor" evidence="6">
    <location>
        <position position="331"/>
    </location>
</feature>